<feature type="compositionally biased region" description="Acidic residues" evidence="1">
    <location>
        <begin position="321"/>
        <end position="358"/>
    </location>
</feature>
<feature type="compositionally biased region" description="Low complexity" evidence="1">
    <location>
        <begin position="887"/>
        <end position="897"/>
    </location>
</feature>
<feature type="compositionally biased region" description="Polar residues" evidence="1">
    <location>
        <begin position="1747"/>
        <end position="1763"/>
    </location>
</feature>
<dbReference type="EMBL" id="LT608196">
    <property type="protein sequence ID" value="SCM03658.1"/>
    <property type="molecule type" value="Genomic_DNA"/>
</dbReference>
<reference evidence="2 3" key="1">
    <citation type="submission" date="2016-08" db="EMBL/GenBank/DDBJ databases">
        <authorList>
            <consortium name="Pathogen Informatics"/>
        </authorList>
    </citation>
    <scope>NUCLEOTIDE SEQUENCE [LARGE SCALE GENOMIC DNA]</scope>
    <source>
        <strain evidence="2 3">DK</strain>
    </source>
</reference>
<feature type="compositionally biased region" description="Low complexity" evidence="1">
    <location>
        <begin position="359"/>
        <end position="374"/>
    </location>
</feature>
<feature type="region of interest" description="Disordered" evidence="1">
    <location>
        <begin position="950"/>
        <end position="976"/>
    </location>
</feature>
<dbReference type="OrthoDB" id="431154at2759"/>
<feature type="region of interest" description="Disordered" evidence="1">
    <location>
        <begin position="1747"/>
        <end position="1772"/>
    </location>
</feature>
<gene>
    <name evidence="2" type="ORF">PCHDK_000021900</name>
</gene>
<organism evidence="2 3">
    <name type="scientific">Plasmodium chabaudi adami</name>
    <dbReference type="NCBI Taxonomy" id="5826"/>
    <lineage>
        <taxon>Eukaryota</taxon>
        <taxon>Sar</taxon>
        <taxon>Alveolata</taxon>
        <taxon>Apicomplexa</taxon>
        <taxon>Aconoidasida</taxon>
        <taxon>Haemosporida</taxon>
        <taxon>Plasmodiidae</taxon>
        <taxon>Plasmodium</taxon>
        <taxon>Plasmodium (Vinckeia)</taxon>
    </lineage>
</organism>
<evidence type="ECO:0000256" key="1">
    <source>
        <dbReference type="SAM" id="MobiDB-lite"/>
    </source>
</evidence>
<proteinExistence type="predicted"/>
<feature type="compositionally biased region" description="Basic residues" evidence="1">
    <location>
        <begin position="416"/>
        <end position="431"/>
    </location>
</feature>
<feature type="compositionally biased region" description="Polar residues" evidence="1">
    <location>
        <begin position="955"/>
        <end position="976"/>
    </location>
</feature>
<dbReference type="SUPFAM" id="SSF52047">
    <property type="entry name" value="RNI-like"/>
    <property type="match status" value="1"/>
</dbReference>
<sequence>MESYIRENKKLTFKCPKGKKLYRYLDISLNNKSLHDHQILELVKILKNNIKISYSNYYCLNVDLSENYISCAGLKTLIKFILNYPDHIGINILKLYKNNIKDEGASLIKQVVYGQKIPIEELHLSHNFIQDDACKELLLSFVLAKRDANYIYPRYDKFQSHYKHAQQIPVWIRLEYNCIRNPKEILKEVEDSAKKKRGYKSNLIICSALKSDKRCCPYKCLNSTNWNPPIMHVYMFIHQKENIVNGKIVKDDKKEYPISGSIDNDKIHDLNPEGKRLDTDTLINMDINNNGDHINHNTKDGINGLASSNKISKRVKKPDVREEEEEEEEYEEYEDGEDDDDEDDDDDDDEEDEEDTEEGVNNKSYKNVNSYNKLSKNKNVKDDNKKVLRNNNEVLHGKPENSKSVGNNKSDENVNKKIKNKKRKKKKKKGKSNTEISDDNKSDINDISDVTSKPVEKNKINNNKVGTNNSSSNHNKNGATNKQNENNSTSNLTKTLNNIESGLYNNGKNRGDPTRNVSNLPLYIILDCSAVLDMKELWKDKSFLPFSFPGLLYLYNNKLLKGSNNKKKGNSSKDLESESSGFGGNINTNMNNGKANDNFICLMCSYVANELKLICEKSEIIRQKMINLKLNIWDKLSEIGVLEFLSVPKDFKDKKNLFLNSSFLTDEQIRLANEHYDISHETLQMIQFSILWSTYIYKISNKEIIIKNSKKEINKADVKKSKKTIFTEVLYLTSSSNIYSFFEYLYGQNINLILPLCITVNQINKYIQDEHSYIVDLLINEKSADKNLKFDFNKAFFQQFIREKYAKYLQISKEKEVEKDEKPKNVKSPKSGAKGGNKNADKNDEQLLSAENGNGNNYDMADVNPDKSFPKGNANPGMATMPRNSKDANNNNRSKNNFPHGNVNDPNLKNMYPMDEYNKNGNFQIMNNLDLLEKRDFDINNVMLKSDTHGDGKVGNTNEATNDMKNNINLENKDNTSNMKGNKLSIYNLLVNAFNGSKKGSKGSGKDKRSNPATVLGDESVINLSPVNNTSLNPNLDIVENINKDNKYIDHQSPMNIRNGEPVDPLSIANNNVALLSHLKGGNGVDNSLISTHNIRDGKKGITTKSGNTVINNTNNMNKNSHMNKIEMMTPNKLGNENKSNSRSPSQDSRNNSSLIMNMNNVNNKKYSIHKNDIDGKLNIDMLNNNELELNNLLGTLPKNLNDNLSMYLENKRNNSSGVLPNENGIPHFNNKYGKLDGDNNSNNNGSQVVMINKEEHQRFINLKNIIDTYRGDVLNTCLLLEELILNQAMCKYVPTELYNKILKCYERLDMMLTNINKSNNDMGMKKTKDISNLNSIGNLENMDYINLSSMNNINFNDMNIKMDENMLYEDFKSYWDMAFSKNKASSPLTTKDLLNSSQKNVLNPSQHQDFHINDINNSSSNLLNKNGTINNKNNIHINQLFYEQGHGNKISNTNHPMNNGGLNNSIKSNIGMVNASRGNTNMIGNNNINLNEMNHNSLGNSKMKSQKKKDSQNIMDTIINDNMNNNIGGCIGNSKSKKNSNDNDENSSQLNTLNENMSLNYNNLKNSSIMNKKKYLSNMNNNGGSNIDLVNFINSANNNLMKGNGMMNPQMLNGNNNVNIMNAKNSNTNYTADISSKLVKELSNYNSMNKERSMSHIEESDIKAINKLLMHNNNNFSNLKVNNNNDNILTDYSNNNNTNNIMINAETFFKKLNLYNDDHNNANNKDEGIGCDSNLLSLINMKRNSKSSYNVNPKGDSSNTLNEYGDEPRDNSNFKKQLNNENHLYNIHSKNIRSDMNLKYLEEINNQFNFMPRDIRKESAEHNLMNILNFQNNLENKMQKQID</sequence>
<feature type="compositionally biased region" description="Polar residues" evidence="1">
    <location>
        <begin position="1133"/>
        <end position="1155"/>
    </location>
</feature>
<evidence type="ECO:0000313" key="2">
    <source>
        <dbReference type="EMBL" id="SCM03658.1"/>
    </source>
</evidence>
<protein>
    <submittedName>
        <fullName evidence="2">Uncharacterized protein</fullName>
    </submittedName>
</protein>
<feature type="region of interest" description="Disordered" evidence="1">
    <location>
        <begin position="1530"/>
        <end position="1551"/>
    </location>
</feature>
<evidence type="ECO:0000313" key="3">
    <source>
        <dbReference type="Proteomes" id="UP000195879"/>
    </source>
</evidence>
<dbReference type="Proteomes" id="UP000195879">
    <property type="component" value="Chromosome 2"/>
</dbReference>
<name>A0A1D3LE35_PLACE</name>
<feature type="region of interest" description="Disordered" evidence="1">
    <location>
        <begin position="1131"/>
        <end position="1155"/>
    </location>
</feature>
<feature type="region of interest" description="Disordered" evidence="1">
    <location>
        <begin position="816"/>
        <end position="907"/>
    </location>
</feature>
<feature type="region of interest" description="Disordered" evidence="1">
    <location>
        <begin position="312"/>
        <end position="493"/>
    </location>
</feature>
<accession>A0A1D3LE35</accession>
<feature type="compositionally biased region" description="Low complexity" evidence="1">
    <location>
        <begin position="484"/>
        <end position="493"/>
    </location>
</feature>
<feature type="compositionally biased region" description="Low complexity" evidence="1">
    <location>
        <begin position="460"/>
        <end position="473"/>
    </location>
</feature>
<feature type="compositionally biased region" description="Polar residues" evidence="1">
    <location>
        <begin position="474"/>
        <end position="483"/>
    </location>
</feature>